<dbReference type="AlphaFoldDB" id="U5NCB0"/>
<dbReference type="PATRIC" id="fig|1403316.3.peg.155"/>
<dbReference type="EMBL" id="CP006771">
    <property type="protein sequence ID" value="AGX88945.1"/>
    <property type="molecule type" value="Genomic_DNA"/>
</dbReference>
<dbReference type="HOGENOM" id="CLU_2753570_0_0_14"/>
<protein>
    <submittedName>
        <fullName evidence="1">Uncharacterized protein</fullName>
    </submittedName>
</protein>
<proteinExistence type="predicted"/>
<keyword evidence="2" id="KW-1185">Reference proteome</keyword>
<sequence>MVIHLKAIPIFTFSATFSPWFLSYTKGTYSKHVRLTELTPNTILKIKPTANAHEVLEGPYIYLPPEVFKN</sequence>
<accession>U5NCB0</accession>
<dbReference type="RefSeq" id="WP_022769206.1">
    <property type="nucleotide sequence ID" value="NC_022575.1"/>
</dbReference>
<name>U5NCB0_9MOLU</name>
<reference evidence="1 2" key="1">
    <citation type="journal article" date="2013" name="Genome Announc.">
        <title>Genome Sequence of Mycoplasma parvum (Formerly Eperythrozoon parvum), a Diminutive Hemoplasma of the Pig.</title>
        <authorList>
            <person name="do Nascimento N.C."/>
            <person name="Dos Santos A.P."/>
            <person name="Chu Y."/>
            <person name="Guimaraes A.M."/>
            <person name="Pagliaro A."/>
            <person name="Messick J.B."/>
        </authorList>
    </citation>
    <scope>NUCLEOTIDE SEQUENCE [LARGE SCALE GENOMIC DNA]</scope>
    <source>
        <strain evidence="1 2">Indiana</strain>
    </source>
</reference>
<evidence type="ECO:0000313" key="2">
    <source>
        <dbReference type="Proteomes" id="UP000017119"/>
    </source>
</evidence>
<dbReference type="KEGG" id="mpv:PRV_00900"/>
<evidence type="ECO:0000313" key="1">
    <source>
        <dbReference type="EMBL" id="AGX88945.1"/>
    </source>
</evidence>
<gene>
    <name evidence="1" type="ORF">PRV_00900</name>
</gene>
<organism evidence="1 2">
    <name type="scientific">Mycoplasma parvum str. Indiana</name>
    <dbReference type="NCBI Taxonomy" id="1403316"/>
    <lineage>
        <taxon>Bacteria</taxon>
        <taxon>Bacillati</taxon>
        <taxon>Mycoplasmatota</taxon>
        <taxon>Mollicutes</taxon>
        <taxon>Mycoplasmataceae</taxon>
        <taxon>Mycoplasma</taxon>
    </lineage>
</organism>
<dbReference type="Proteomes" id="UP000017119">
    <property type="component" value="Chromosome"/>
</dbReference>